<comment type="caution">
    <text evidence="1">The sequence shown here is derived from an EMBL/GenBank/DDBJ whole genome shotgun (WGS) entry which is preliminary data.</text>
</comment>
<proteinExistence type="predicted"/>
<dbReference type="AlphaFoldDB" id="A0A645GCY5"/>
<accession>A0A645GCY5</accession>
<evidence type="ECO:0000313" key="1">
    <source>
        <dbReference type="EMBL" id="MPN23862.1"/>
    </source>
</evidence>
<organism evidence="1">
    <name type="scientific">bioreactor metagenome</name>
    <dbReference type="NCBI Taxonomy" id="1076179"/>
    <lineage>
        <taxon>unclassified sequences</taxon>
        <taxon>metagenomes</taxon>
        <taxon>ecological metagenomes</taxon>
    </lineage>
</organism>
<dbReference type="EMBL" id="VSSQ01072485">
    <property type="protein sequence ID" value="MPN23862.1"/>
    <property type="molecule type" value="Genomic_DNA"/>
</dbReference>
<reference evidence="1" key="1">
    <citation type="submission" date="2019-08" db="EMBL/GenBank/DDBJ databases">
        <authorList>
            <person name="Kucharzyk K."/>
            <person name="Murdoch R.W."/>
            <person name="Higgins S."/>
            <person name="Loffler F."/>
        </authorList>
    </citation>
    <scope>NUCLEOTIDE SEQUENCE</scope>
</reference>
<name>A0A645GCY5_9ZZZZ</name>
<gene>
    <name evidence="1" type="ORF">SDC9_171255</name>
</gene>
<sequence>MHLINSQGPTALVRALAFHQAPAQGFAGAVGKGETDVLVCILLLVPCQQGAHLIVGGVEIDDSVEETMFFRPFGLELCDLCGTGGKIEDAQALSKGFQFALRKDGGDLGRRTESGQVFHQEWIAYLDEALDCRAEVADEREGLRLLLCLQDIKDIHPGLCQVDVGEADVIEGGEHLGDGEGIGKLSEEGCWDDTHPIGEPLQLRKGILLDFDGIVWADGHALAAVDAELC</sequence>
<protein>
    <submittedName>
        <fullName evidence="1">Uncharacterized protein</fullName>
    </submittedName>
</protein>